<dbReference type="RefSeq" id="WP_244949432.1">
    <property type="nucleotide sequence ID" value="NZ_JABJWD010000071.1"/>
</dbReference>
<evidence type="ECO:0000313" key="2">
    <source>
        <dbReference type="EMBL" id="MCW4589500.1"/>
    </source>
</evidence>
<accession>A0ABT3K273</accession>
<dbReference type="PANTHER" id="PTHR36180">
    <property type="entry name" value="DNA-BINDING PROTEIN-RELATED-RELATED"/>
    <property type="match status" value="1"/>
</dbReference>
<dbReference type="InterPro" id="IPR003497">
    <property type="entry name" value="BRO_N_domain"/>
</dbReference>
<feature type="domain" description="Bro-N" evidence="1">
    <location>
        <begin position="35"/>
        <end position="140"/>
    </location>
</feature>
<dbReference type="EMBL" id="JANGSQ010000080">
    <property type="protein sequence ID" value="MCW4589500.1"/>
    <property type="molecule type" value="Genomic_DNA"/>
</dbReference>
<dbReference type="SMART" id="SM01040">
    <property type="entry name" value="Bro-N"/>
    <property type="match status" value="1"/>
</dbReference>
<keyword evidence="3" id="KW-1185">Reference proteome</keyword>
<reference evidence="2 3" key="1">
    <citation type="submission" date="2022-07" db="EMBL/GenBank/DDBJ databases">
        <title>Genome stability of Gluconacetobacter entanii AV429.</title>
        <authorList>
            <person name="Trcek J."/>
            <person name="Cepec E."/>
        </authorList>
    </citation>
    <scope>NUCLEOTIDE SEQUENCE [LARGE SCALE GENOMIC DNA]</scope>
    <source>
        <strain evidence="2 3">AV429_2022</strain>
    </source>
</reference>
<comment type="caution">
    <text evidence="2">The sequence shown here is derived from an EMBL/GenBank/DDBJ whole genome shotgun (WGS) entry which is preliminary data.</text>
</comment>
<sequence length="262" mass="28938">MMGPDDACNHHPGESAMCVKSDNTIHANFTDAAPQSVLDGVPCAFGGKLVRSVFIDGFTWFVADDVARALDYESARSAIRYLDADEVAKAFIETEGGPQTMLIVSESGIYHLTFKSTKRKAKDFRRWVTHEVLPQIRRTGSYGKSGMRSDHDKPAMTGEEKELLSRLSHPGPHMVFVMPGQKPYIEEVDPREFIRNLDRHDVEGLAHAMNLIGSVWSICCKIDGAIYGSAVLQSGVGRQLDDAIRIGLDISRCVVTAIREKT</sequence>
<dbReference type="Proteomes" id="UP001526337">
    <property type="component" value="Unassembled WGS sequence"/>
</dbReference>
<evidence type="ECO:0000313" key="3">
    <source>
        <dbReference type="Proteomes" id="UP001526337"/>
    </source>
</evidence>
<dbReference type="PANTHER" id="PTHR36180:SF2">
    <property type="entry name" value="BRO FAMILY PROTEIN"/>
    <property type="match status" value="1"/>
</dbReference>
<dbReference type="Pfam" id="PF02498">
    <property type="entry name" value="Bro-N"/>
    <property type="match status" value="1"/>
</dbReference>
<organism evidence="2 3">
    <name type="scientific">Gluconacetobacter entanii</name>
    <dbReference type="NCBI Taxonomy" id="108528"/>
    <lineage>
        <taxon>Bacteria</taxon>
        <taxon>Pseudomonadati</taxon>
        <taxon>Pseudomonadota</taxon>
        <taxon>Alphaproteobacteria</taxon>
        <taxon>Acetobacterales</taxon>
        <taxon>Acetobacteraceae</taxon>
        <taxon>Gluconacetobacter</taxon>
    </lineage>
</organism>
<evidence type="ECO:0000259" key="1">
    <source>
        <dbReference type="PROSITE" id="PS51750"/>
    </source>
</evidence>
<name>A0ABT3K273_9PROT</name>
<proteinExistence type="predicted"/>
<gene>
    <name evidence="2" type="ORF">NO263_02745</name>
</gene>
<protein>
    <submittedName>
        <fullName evidence="2">Bro-N domain-containing protein</fullName>
    </submittedName>
</protein>
<dbReference type="PROSITE" id="PS51750">
    <property type="entry name" value="BRO_N"/>
    <property type="match status" value="1"/>
</dbReference>